<keyword evidence="3 6" id="KW-0067">ATP-binding</keyword>
<dbReference type="KEGG" id="amic:Ami3637_04915"/>
<organism evidence="8 9">
    <name type="scientific">Aminipila terrae</name>
    <dbReference type="NCBI Taxonomy" id="2697030"/>
    <lineage>
        <taxon>Bacteria</taxon>
        <taxon>Bacillati</taxon>
        <taxon>Bacillota</taxon>
        <taxon>Clostridia</taxon>
        <taxon>Peptostreptococcales</taxon>
        <taxon>Anaerovoracaceae</taxon>
        <taxon>Aminipila</taxon>
    </lineage>
</organism>
<keyword evidence="4 6" id="KW-0408">Iron</keyword>
<evidence type="ECO:0000256" key="2">
    <source>
        <dbReference type="ARBA" id="ARBA00022741"/>
    </source>
</evidence>
<comment type="function">
    <text evidence="6">Binds and transfers iron-sulfur (Fe-S) clusters to target apoproteins. Can hydrolyze ATP.</text>
</comment>
<evidence type="ECO:0000256" key="1">
    <source>
        <dbReference type="ARBA" id="ARBA00022723"/>
    </source>
</evidence>
<sequence length="407" mass="43075">MSDCSNGCGSCSSDCKDRTAPQSFLAEANELSSVKKVIGVVSGKGGVGKSLVTSLLAVTMQRRKYCTAILDADITGPSIPKAFGLNEKAAGTEAGILTVDTKTGIRTISVNSLLEDDTDPVVWRGPIVAETVKQFWSDVIWGDVDFMFIDMPPGTGDVPLTVFQSLPVEGIVIVTSPQELVSMIVGKAVKMAQLMNIPILGIVENMSYFTCPDCGKKYPIFGESHIEEVAEEYNIKNVARLPINPDLAASVDKGMIEDFEGSWLDGLADIIEGSLSSKIAVPYDEGQVFQHFGHTEQFEIVEILNGKIVNKDIITSDCGGHGALAGFLADNGISTLICGGIGSGAITALSQAGIKVVSGVTGDADEQIALYLAGKLRTSDQATCDHDHTDGHNCSDHDHSNCKGSCH</sequence>
<dbReference type="GO" id="GO:0046872">
    <property type="term" value="F:metal ion binding"/>
    <property type="evidence" value="ECO:0007669"/>
    <property type="project" value="UniProtKB-KW"/>
</dbReference>
<dbReference type="Gene3D" id="3.30.420.130">
    <property type="entry name" value="Dinitrogenase iron-molybdenum cofactor biosynthesis domain"/>
    <property type="match status" value="1"/>
</dbReference>
<evidence type="ECO:0000256" key="5">
    <source>
        <dbReference type="ARBA" id="ARBA00023014"/>
    </source>
</evidence>
<feature type="domain" description="Dinitrogenase iron-molybdenum cofactor biosynthesis" evidence="7">
    <location>
        <begin position="284"/>
        <end position="372"/>
    </location>
</feature>
<dbReference type="EMBL" id="CP047591">
    <property type="protein sequence ID" value="QHI71817.1"/>
    <property type="molecule type" value="Genomic_DNA"/>
</dbReference>
<keyword evidence="9" id="KW-1185">Reference proteome</keyword>
<dbReference type="InterPro" id="IPR033913">
    <property type="entry name" value="MTH1175_dom"/>
</dbReference>
<reference evidence="8 9" key="1">
    <citation type="submission" date="2020-01" db="EMBL/GenBank/DDBJ databases">
        <title>Genomic analysis of Aminipila sp. CBA3637.</title>
        <authorList>
            <person name="Kim Y.B."/>
            <person name="Roh S.W."/>
        </authorList>
    </citation>
    <scope>NUCLEOTIDE SEQUENCE [LARGE SCALE GENOMIC DNA]</scope>
    <source>
        <strain evidence="8 9">CBA3637</strain>
    </source>
</reference>
<keyword evidence="5 6" id="KW-0411">Iron-sulfur</keyword>
<dbReference type="FunFam" id="3.40.50.300:FF:001119">
    <property type="entry name" value="Iron-sulfur cluster carrier protein"/>
    <property type="match status" value="1"/>
</dbReference>
<dbReference type="CDD" id="cd00851">
    <property type="entry name" value="MTH1175"/>
    <property type="match status" value="1"/>
</dbReference>
<dbReference type="InterPro" id="IPR003731">
    <property type="entry name" value="Di-Nase_FeMo-co_biosynth"/>
</dbReference>
<dbReference type="Pfam" id="PF10609">
    <property type="entry name" value="ParA"/>
    <property type="match status" value="1"/>
</dbReference>
<dbReference type="CDD" id="cd02037">
    <property type="entry name" value="Mrp_NBP35"/>
    <property type="match status" value="1"/>
</dbReference>
<evidence type="ECO:0000313" key="8">
    <source>
        <dbReference type="EMBL" id="QHI71817.1"/>
    </source>
</evidence>
<dbReference type="InterPro" id="IPR036105">
    <property type="entry name" value="DiNase_FeMo-co_biosyn_sf"/>
</dbReference>
<dbReference type="GO" id="GO:0005524">
    <property type="term" value="F:ATP binding"/>
    <property type="evidence" value="ECO:0007669"/>
    <property type="project" value="UniProtKB-UniRule"/>
</dbReference>
<gene>
    <name evidence="8" type="ORF">Ami3637_04915</name>
</gene>
<comment type="similarity">
    <text evidence="6">Belongs to the Mrp/NBP35 ATP-binding proteins family.</text>
</comment>
<evidence type="ECO:0000256" key="3">
    <source>
        <dbReference type="ARBA" id="ARBA00022840"/>
    </source>
</evidence>
<name>A0A6P1MD30_9FIRM</name>
<dbReference type="PANTHER" id="PTHR42961:SF2">
    <property type="entry name" value="IRON-SULFUR PROTEIN NUBPL"/>
    <property type="match status" value="1"/>
</dbReference>
<feature type="binding site" evidence="6">
    <location>
        <begin position="43"/>
        <end position="50"/>
    </location>
    <ligand>
        <name>ATP</name>
        <dbReference type="ChEBI" id="CHEBI:30616"/>
    </ligand>
</feature>
<dbReference type="InterPro" id="IPR033756">
    <property type="entry name" value="YlxH/NBP35"/>
</dbReference>
<dbReference type="InterPro" id="IPR027417">
    <property type="entry name" value="P-loop_NTPase"/>
</dbReference>
<protein>
    <recommendedName>
        <fullName evidence="6">Iron-sulfur cluster carrier protein</fullName>
    </recommendedName>
</protein>
<dbReference type="GO" id="GO:0016226">
    <property type="term" value="P:iron-sulfur cluster assembly"/>
    <property type="evidence" value="ECO:0007669"/>
    <property type="project" value="InterPro"/>
</dbReference>
<dbReference type="InterPro" id="IPR044304">
    <property type="entry name" value="NUBPL-like"/>
</dbReference>
<dbReference type="PANTHER" id="PTHR42961">
    <property type="entry name" value="IRON-SULFUR PROTEIN NUBPL"/>
    <property type="match status" value="1"/>
</dbReference>
<evidence type="ECO:0000256" key="6">
    <source>
        <dbReference type="HAMAP-Rule" id="MF_02040"/>
    </source>
</evidence>
<dbReference type="HAMAP" id="MF_02040">
    <property type="entry name" value="Mrp_NBP35"/>
    <property type="match status" value="1"/>
</dbReference>
<comment type="subunit">
    <text evidence="6">Homodimer.</text>
</comment>
<dbReference type="Proteomes" id="UP000463883">
    <property type="component" value="Chromosome"/>
</dbReference>
<dbReference type="InterPro" id="IPR019591">
    <property type="entry name" value="Mrp/NBP35_ATP-bd"/>
</dbReference>
<evidence type="ECO:0000259" key="7">
    <source>
        <dbReference type="Pfam" id="PF02579"/>
    </source>
</evidence>
<dbReference type="GO" id="GO:0051539">
    <property type="term" value="F:4 iron, 4 sulfur cluster binding"/>
    <property type="evidence" value="ECO:0007669"/>
    <property type="project" value="TreeGrafter"/>
</dbReference>
<keyword evidence="1 6" id="KW-0479">Metal-binding</keyword>
<dbReference type="AlphaFoldDB" id="A0A6P1MD30"/>
<dbReference type="SUPFAM" id="SSF52540">
    <property type="entry name" value="P-loop containing nucleoside triphosphate hydrolases"/>
    <property type="match status" value="1"/>
</dbReference>
<dbReference type="GO" id="GO:0140663">
    <property type="term" value="F:ATP-dependent FeS chaperone activity"/>
    <property type="evidence" value="ECO:0007669"/>
    <property type="project" value="InterPro"/>
</dbReference>
<proteinExistence type="inferred from homology"/>
<keyword evidence="6" id="KW-0378">Hydrolase</keyword>
<dbReference type="Gene3D" id="3.40.50.300">
    <property type="entry name" value="P-loop containing nucleotide triphosphate hydrolases"/>
    <property type="match status" value="1"/>
</dbReference>
<accession>A0A6P1MD30</accession>
<dbReference type="SUPFAM" id="SSF53146">
    <property type="entry name" value="Nitrogenase accessory factor-like"/>
    <property type="match status" value="1"/>
</dbReference>
<dbReference type="RefSeq" id="WP_162361591.1">
    <property type="nucleotide sequence ID" value="NZ_CP047591.1"/>
</dbReference>
<dbReference type="GO" id="GO:0016887">
    <property type="term" value="F:ATP hydrolysis activity"/>
    <property type="evidence" value="ECO:0007669"/>
    <property type="project" value="UniProtKB-UniRule"/>
</dbReference>
<evidence type="ECO:0000256" key="4">
    <source>
        <dbReference type="ARBA" id="ARBA00023004"/>
    </source>
</evidence>
<dbReference type="Pfam" id="PF02579">
    <property type="entry name" value="Nitro_FeMo-Co"/>
    <property type="match status" value="1"/>
</dbReference>
<evidence type="ECO:0000313" key="9">
    <source>
        <dbReference type="Proteomes" id="UP000463883"/>
    </source>
</evidence>
<keyword evidence="2 6" id="KW-0547">Nucleotide-binding</keyword>